<dbReference type="EMBL" id="CP046400">
    <property type="protein sequence ID" value="QGY40834.1"/>
    <property type="molecule type" value="Genomic_DNA"/>
</dbReference>
<gene>
    <name evidence="2" type="ORF">GM415_12090</name>
</gene>
<reference evidence="2 3" key="1">
    <citation type="submission" date="2019-11" db="EMBL/GenBank/DDBJ databases">
        <authorList>
            <person name="Zheng R.K."/>
            <person name="Sun C.M."/>
        </authorList>
    </citation>
    <scope>NUCLEOTIDE SEQUENCE [LARGE SCALE GENOMIC DNA]</scope>
    <source>
        <strain evidence="2 3">SRB007</strain>
    </source>
</reference>
<feature type="domain" description="ParB-like N-terminal" evidence="1">
    <location>
        <begin position="8"/>
        <end position="92"/>
    </location>
</feature>
<evidence type="ECO:0000313" key="2">
    <source>
        <dbReference type="EMBL" id="QGY40834.1"/>
    </source>
</evidence>
<proteinExistence type="predicted"/>
<dbReference type="AlphaFoldDB" id="A0A6I6JT73"/>
<evidence type="ECO:0000313" key="3">
    <source>
        <dbReference type="Proteomes" id="UP000428328"/>
    </source>
</evidence>
<dbReference type="SMART" id="SM00470">
    <property type="entry name" value="ParB"/>
    <property type="match status" value="1"/>
</dbReference>
<protein>
    <recommendedName>
        <fullName evidence="1">ParB-like N-terminal domain-containing protein</fullName>
    </recommendedName>
</protein>
<sequence>MHLTNEIITASPDALKADGPYLFWSGTVDESLKKSLEEFGQTTPVLAIETDHGLELVAGYARLAVLRAAGTPVLVRLARDTDARDLGLLYLTDNMARPQDDGMRLAALRYFRPLMDDAALSAVILPRLGIKAKSKDAKLFITWLDLPESWQEHLAAGRIPLATATLLSRMAPEDRDAVEPLFSGHSWSRSNAVNMLTWLFETARMQQAPLAEVLRTAGLDAILQQGLSPKDAIARLTSAAKAARYPSLSRLQARFVEIAGELSTGTRWRLTQPNNFETGGAELSIQVKNAAQLADAVEQLQAMAGQSAWEKLWNLGGQDD</sequence>
<dbReference type="Proteomes" id="UP000428328">
    <property type="component" value="Chromosome"/>
</dbReference>
<dbReference type="InterPro" id="IPR036086">
    <property type="entry name" value="ParB/Sulfiredoxin_sf"/>
</dbReference>
<dbReference type="SUPFAM" id="SSF110849">
    <property type="entry name" value="ParB/Sulfiredoxin"/>
    <property type="match status" value="1"/>
</dbReference>
<dbReference type="KEGG" id="psel:GM415_12090"/>
<dbReference type="InterPro" id="IPR003115">
    <property type="entry name" value="ParB_N"/>
</dbReference>
<name>A0A6I6JT73_9BACT</name>
<keyword evidence="3" id="KW-1185">Reference proteome</keyword>
<organism evidence="2 3">
    <name type="scientific">Pseudodesulfovibrio cashew</name>
    <dbReference type="NCBI Taxonomy" id="2678688"/>
    <lineage>
        <taxon>Bacteria</taxon>
        <taxon>Pseudomonadati</taxon>
        <taxon>Thermodesulfobacteriota</taxon>
        <taxon>Desulfovibrionia</taxon>
        <taxon>Desulfovibrionales</taxon>
        <taxon>Desulfovibrionaceae</taxon>
    </lineage>
</organism>
<dbReference type="RefSeq" id="WP_158948511.1">
    <property type="nucleotide sequence ID" value="NZ_CP046400.1"/>
</dbReference>
<accession>A0A6I6JT73</accession>
<evidence type="ECO:0000259" key="1">
    <source>
        <dbReference type="SMART" id="SM00470"/>
    </source>
</evidence>